<feature type="transmembrane region" description="Helical" evidence="1">
    <location>
        <begin position="85"/>
        <end position="106"/>
    </location>
</feature>
<name>A0ABS4WTR5_9MICO</name>
<keyword evidence="3" id="KW-1185">Reference proteome</keyword>
<comment type="caution">
    <text evidence="2">The sequence shown here is derived from an EMBL/GenBank/DDBJ whole genome shotgun (WGS) entry which is preliminary data.</text>
</comment>
<dbReference type="EMBL" id="JAGIOA010000001">
    <property type="protein sequence ID" value="MBP2379602.1"/>
    <property type="molecule type" value="Genomic_DNA"/>
</dbReference>
<evidence type="ECO:0000256" key="1">
    <source>
        <dbReference type="SAM" id="Phobius"/>
    </source>
</evidence>
<feature type="transmembrane region" description="Helical" evidence="1">
    <location>
        <begin position="26"/>
        <end position="48"/>
    </location>
</feature>
<keyword evidence="1" id="KW-1133">Transmembrane helix</keyword>
<keyword evidence="1" id="KW-0472">Membrane</keyword>
<organism evidence="2 3">
    <name type="scientific">Microbacterium phyllosphaerae</name>
    <dbReference type="NCBI Taxonomy" id="124798"/>
    <lineage>
        <taxon>Bacteria</taxon>
        <taxon>Bacillati</taxon>
        <taxon>Actinomycetota</taxon>
        <taxon>Actinomycetes</taxon>
        <taxon>Micrococcales</taxon>
        <taxon>Microbacteriaceae</taxon>
        <taxon>Microbacterium</taxon>
    </lineage>
</organism>
<gene>
    <name evidence="2" type="ORF">JOF42_003097</name>
</gene>
<dbReference type="RefSeq" id="WP_210098658.1">
    <property type="nucleotide sequence ID" value="NZ_BAAAIO010000002.1"/>
</dbReference>
<protein>
    <submittedName>
        <fullName evidence="2">Uncharacterized protein</fullName>
    </submittedName>
</protein>
<reference evidence="2 3" key="1">
    <citation type="submission" date="2021-03" db="EMBL/GenBank/DDBJ databases">
        <title>Sequencing the genomes of 1000 actinobacteria strains.</title>
        <authorList>
            <person name="Klenk H.-P."/>
        </authorList>
    </citation>
    <scope>NUCLEOTIDE SEQUENCE [LARGE SCALE GENOMIC DNA]</scope>
    <source>
        <strain evidence="2 3">DSM 13468</strain>
    </source>
</reference>
<evidence type="ECO:0000313" key="2">
    <source>
        <dbReference type="EMBL" id="MBP2379602.1"/>
    </source>
</evidence>
<dbReference type="Proteomes" id="UP000703720">
    <property type="component" value="Unassembled WGS sequence"/>
</dbReference>
<evidence type="ECO:0000313" key="3">
    <source>
        <dbReference type="Proteomes" id="UP000703720"/>
    </source>
</evidence>
<keyword evidence="1" id="KW-0812">Transmembrane</keyword>
<accession>A0ABS4WTR5</accession>
<sequence length="237" mass="24987">MTITSIQQQLATPEGFAKAVTPKRTIYGVAVTSLVLSAIGIGMNLFQLGSASDWQWSLMFRYFFDAGAIEFTGSRSGRSEIWRFLYVYGPIVLLPLGIILLVVHFATRDKAGAGLYESYRQRGWIGRQLLPGLKVKNGNSEVAIAFISHPSVPDAEFEAAAQHYAGYLGTLDKKATKAAASAALKQKVLAGVSAAALAPGVPPAILAAPAQGDGAYVIVVPPDAAGKGSLQVLPIKA</sequence>
<proteinExistence type="predicted"/>